<dbReference type="PATRIC" id="fig|52.7.peg.5511"/>
<keyword evidence="3 8" id="KW-0418">Kinase</keyword>
<evidence type="ECO:0000256" key="3">
    <source>
        <dbReference type="ARBA" id="ARBA00022777"/>
    </source>
</evidence>
<evidence type="ECO:0000256" key="5">
    <source>
        <dbReference type="ARBA" id="ARBA00038121"/>
    </source>
</evidence>
<evidence type="ECO:0000256" key="1">
    <source>
        <dbReference type="ARBA" id="ARBA00022679"/>
    </source>
</evidence>
<name>A0A0K1EIY0_CHOCO</name>
<organism evidence="8 9">
    <name type="scientific">Chondromyces crocatus</name>
    <dbReference type="NCBI Taxonomy" id="52"/>
    <lineage>
        <taxon>Bacteria</taxon>
        <taxon>Pseudomonadati</taxon>
        <taxon>Myxococcota</taxon>
        <taxon>Polyangia</taxon>
        <taxon>Polyangiales</taxon>
        <taxon>Polyangiaceae</taxon>
        <taxon>Chondromyces</taxon>
    </lineage>
</organism>
<feature type="domain" description="GHMP kinase C-terminal" evidence="7">
    <location>
        <begin position="230"/>
        <end position="304"/>
    </location>
</feature>
<dbReference type="Gene3D" id="3.30.230.120">
    <property type="match status" value="1"/>
</dbReference>
<keyword evidence="2" id="KW-0547">Nucleotide-binding</keyword>
<dbReference type="InterPro" id="IPR006204">
    <property type="entry name" value="GHMP_kinase_N_dom"/>
</dbReference>
<dbReference type="GO" id="GO:0050201">
    <property type="term" value="F:fucokinase activity"/>
    <property type="evidence" value="ECO:0007669"/>
    <property type="project" value="TreeGrafter"/>
</dbReference>
<gene>
    <name evidence="8" type="ORF">CMC5_049810</name>
</gene>
<dbReference type="EMBL" id="CP012159">
    <property type="protein sequence ID" value="AKT40826.1"/>
    <property type="molecule type" value="Genomic_DNA"/>
</dbReference>
<sequence>MIVSRAPVRFSLGGGGTDLPAYSDRFGGYLVSASIDKYIYVTANKRFHRDIRLAYSKTEIVPSVDAIEHPIFREALRLVGIEHSIELTSVADLPANSGLGSSSSFTVALLNALHTYKRDFVSSEQLAREACSIEMDRLGEPVGRQDQYIAAYGNITAFTFETDGSVHVEPVPVRDEVMEELESNLLIVWSGIERPARVVLGEQRERITQLEADVIERMHRIKEIGHEVRRLLVAGALDEYGDLLHLHWTQKRRLASKMTDPVIDEHYEAARTAGALGGKLMGAGGGGFFMFYVRPGDRRRVIETMIGRGLRILRFRFDLDGARIVANLHRS</sequence>
<dbReference type="PANTHER" id="PTHR32463:SF0">
    <property type="entry name" value="L-FUCOSE KINASE"/>
    <property type="match status" value="1"/>
</dbReference>
<dbReference type="InterPro" id="IPR014606">
    <property type="entry name" value="Heptose_7-P_kinase"/>
</dbReference>
<dbReference type="SUPFAM" id="SSF55060">
    <property type="entry name" value="GHMP Kinase, C-terminal domain"/>
    <property type="match status" value="1"/>
</dbReference>
<reference evidence="8 9" key="1">
    <citation type="submission" date="2015-07" db="EMBL/GenBank/DDBJ databases">
        <title>Genome analysis of myxobacterium Chondromyces crocatus Cm c5 reveals a high potential for natural compound synthesis and the genetic basis for the loss of fruiting body formation.</title>
        <authorList>
            <person name="Zaburannyi N."/>
            <person name="Bunk B."/>
            <person name="Maier J."/>
            <person name="Overmann J."/>
            <person name="Mueller R."/>
        </authorList>
    </citation>
    <scope>NUCLEOTIDE SEQUENCE [LARGE SCALE GENOMIC DNA]</scope>
    <source>
        <strain evidence="8 9">Cm c5</strain>
    </source>
</reference>
<dbReference type="PRINTS" id="PR00960">
    <property type="entry name" value="LMBPPROTEIN"/>
</dbReference>
<dbReference type="GO" id="GO:0005524">
    <property type="term" value="F:ATP binding"/>
    <property type="evidence" value="ECO:0007669"/>
    <property type="project" value="UniProtKB-KW"/>
</dbReference>
<dbReference type="PANTHER" id="PTHR32463">
    <property type="entry name" value="L-FUCOSE KINASE"/>
    <property type="match status" value="1"/>
</dbReference>
<dbReference type="InterPro" id="IPR001174">
    <property type="entry name" value="HddA/FKP"/>
</dbReference>
<dbReference type="AlphaFoldDB" id="A0A0K1EIY0"/>
<keyword evidence="9" id="KW-1185">Reference proteome</keyword>
<dbReference type="InterPro" id="IPR020568">
    <property type="entry name" value="Ribosomal_Su5_D2-typ_SF"/>
</dbReference>
<evidence type="ECO:0000313" key="8">
    <source>
        <dbReference type="EMBL" id="AKT40826.1"/>
    </source>
</evidence>
<comment type="similarity">
    <text evidence="5">Belongs to the GHMP kinase family.</text>
</comment>
<dbReference type="Proteomes" id="UP000067626">
    <property type="component" value="Chromosome"/>
</dbReference>
<dbReference type="GO" id="GO:0042352">
    <property type="term" value="P:GDP-L-fucose salvage"/>
    <property type="evidence" value="ECO:0007669"/>
    <property type="project" value="TreeGrafter"/>
</dbReference>
<dbReference type="Pfam" id="PF00288">
    <property type="entry name" value="GHMP_kinases_N"/>
    <property type="match status" value="1"/>
</dbReference>
<evidence type="ECO:0000256" key="4">
    <source>
        <dbReference type="ARBA" id="ARBA00022840"/>
    </source>
</evidence>
<dbReference type="InterPro" id="IPR036554">
    <property type="entry name" value="GHMP_kinase_C_sf"/>
</dbReference>
<dbReference type="STRING" id="52.CMC5_049810"/>
<accession>A0A0K1EIY0</accession>
<dbReference type="InterPro" id="IPR052203">
    <property type="entry name" value="GHMP_Kinase-Related"/>
</dbReference>
<dbReference type="PIRSF" id="PIRSF036406">
    <property type="entry name" value="Hept_kin"/>
    <property type="match status" value="1"/>
</dbReference>
<proteinExistence type="inferred from homology"/>
<evidence type="ECO:0000259" key="7">
    <source>
        <dbReference type="Pfam" id="PF08544"/>
    </source>
</evidence>
<dbReference type="RefSeq" id="WP_050432709.1">
    <property type="nucleotide sequence ID" value="NZ_CP012159.1"/>
</dbReference>
<evidence type="ECO:0000256" key="2">
    <source>
        <dbReference type="ARBA" id="ARBA00022741"/>
    </source>
</evidence>
<dbReference type="Pfam" id="PF08544">
    <property type="entry name" value="GHMP_kinases_C"/>
    <property type="match status" value="1"/>
</dbReference>
<dbReference type="KEGG" id="ccro:CMC5_049810"/>
<dbReference type="SUPFAM" id="SSF54211">
    <property type="entry name" value="Ribosomal protein S5 domain 2-like"/>
    <property type="match status" value="1"/>
</dbReference>
<keyword evidence="1" id="KW-0808">Transferase</keyword>
<feature type="domain" description="GHMP kinase N-terminal" evidence="6">
    <location>
        <begin position="80"/>
        <end position="153"/>
    </location>
</feature>
<keyword evidence="4" id="KW-0067">ATP-binding</keyword>
<evidence type="ECO:0000259" key="6">
    <source>
        <dbReference type="Pfam" id="PF00288"/>
    </source>
</evidence>
<evidence type="ECO:0000313" key="9">
    <source>
        <dbReference type="Proteomes" id="UP000067626"/>
    </source>
</evidence>
<dbReference type="OrthoDB" id="9812992at2"/>
<protein>
    <submittedName>
        <fullName evidence="8">Kinase</fullName>
    </submittedName>
</protein>
<dbReference type="InterPro" id="IPR013750">
    <property type="entry name" value="GHMP_kinase_C_dom"/>
</dbReference>